<dbReference type="OrthoDB" id="6718656at2759"/>
<dbReference type="InterPro" id="IPR011009">
    <property type="entry name" value="Kinase-like_dom_sf"/>
</dbReference>
<evidence type="ECO:0000313" key="2">
    <source>
        <dbReference type="EMBL" id="CAG8520537.1"/>
    </source>
</evidence>
<dbReference type="PRINTS" id="PR00109">
    <property type="entry name" value="TYRKINASE"/>
</dbReference>
<evidence type="ECO:0000313" key="3">
    <source>
        <dbReference type="Proteomes" id="UP000789572"/>
    </source>
</evidence>
<dbReference type="Gene3D" id="1.10.510.10">
    <property type="entry name" value="Transferase(Phosphotransferase) domain 1"/>
    <property type="match status" value="1"/>
</dbReference>
<dbReference type="PROSITE" id="PS50011">
    <property type="entry name" value="PROTEIN_KINASE_DOM"/>
    <property type="match status" value="1"/>
</dbReference>
<dbReference type="Proteomes" id="UP000789572">
    <property type="component" value="Unassembled WGS sequence"/>
</dbReference>
<dbReference type="AlphaFoldDB" id="A0A9N9A5M6"/>
<feature type="domain" description="Protein kinase" evidence="1">
    <location>
        <begin position="86"/>
        <end position="374"/>
    </location>
</feature>
<organism evidence="2 3">
    <name type="scientific">Paraglomus occultum</name>
    <dbReference type="NCBI Taxonomy" id="144539"/>
    <lineage>
        <taxon>Eukaryota</taxon>
        <taxon>Fungi</taxon>
        <taxon>Fungi incertae sedis</taxon>
        <taxon>Mucoromycota</taxon>
        <taxon>Glomeromycotina</taxon>
        <taxon>Glomeromycetes</taxon>
        <taxon>Paraglomerales</taxon>
        <taxon>Paraglomeraceae</taxon>
        <taxon>Paraglomus</taxon>
    </lineage>
</organism>
<accession>A0A9N9A5M6</accession>
<comment type="caution">
    <text evidence="2">The sequence shown here is derived from an EMBL/GenBank/DDBJ whole genome shotgun (WGS) entry which is preliminary data.</text>
</comment>
<proteinExistence type="predicted"/>
<dbReference type="PANTHER" id="PTHR44329">
    <property type="entry name" value="SERINE/THREONINE-PROTEIN KINASE TNNI3K-RELATED"/>
    <property type="match status" value="1"/>
</dbReference>
<dbReference type="GO" id="GO:0005524">
    <property type="term" value="F:ATP binding"/>
    <property type="evidence" value="ECO:0007669"/>
    <property type="project" value="InterPro"/>
</dbReference>
<sequence length="432" mass="48888">MGAKASKNTRSVKATPKPLDPAACKDCKTPYPTAEHWCKVCNGRRFATQFKEWTSGNEDIDTFIQETQNSATEPGRILEWIAYEKFEDVEKIGRGGFGTVYRAKWKDGYISDWDPVRKQWDRAGATTVVLKSLDNSEDISSGFLKELRAYVSLEKHRTSKSKSSTEISEDAERHILPCYGFTKHPTSRNFMLVVEYATDGNLRDYLHVNYDSTPWRYRLSILWTLAEGLRIIHNNNLVHRDFHSGNVLQQGLYSRIADVGLARLPNGASLPSNAGPLGVMPYLAPEILRHGSYSKAGDIFAYGIIMWEISSGQQPHSDVAHDRELALQICAGSRPPIIPGTPECYVELMEKCWDVDPAKRPTAEQLLLIMGQWDINVIRAAEEFRRKTLLFQKEPAHLSMNIHPDAVYVSRLLPNISSYTDKDIAVKKQRSK</sequence>
<dbReference type="InterPro" id="IPR051681">
    <property type="entry name" value="Ser/Thr_Kinases-Pseudokinases"/>
</dbReference>
<dbReference type="GO" id="GO:0004674">
    <property type="term" value="F:protein serine/threonine kinase activity"/>
    <property type="evidence" value="ECO:0007669"/>
    <property type="project" value="TreeGrafter"/>
</dbReference>
<name>A0A9N9A5M6_9GLOM</name>
<keyword evidence="3" id="KW-1185">Reference proteome</keyword>
<dbReference type="EMBL" id="CAJVPJ010000397">
    <property type="protein sequence ID" value="CAG8520537.1"/>
    <property type="molecule type" value="Genomic_DNA"/>
</dbReference>
<evidence type="ECO:0000259" key="1">
    <source>
        <dbReference type="PROSITE" id="PS50011"/>
    </source>
</evidence>
<dbReference type="InterPro" id="IPR001245">
    <property type="entry name" value="Ser-Thr/Tyr_kinase_cat_dom"/>
</dbReference>
<dbReference type="SUPFAM" id="SSF56112">
    <property type="entry name" value="Protein kinase-like (PK-like)"/>
    <property type="match status" value="1"/>
</dbReference>
<protein>
    <submittedName>
        <fullName evidence="2">4324_t:CDS:1</fullName>
    </submittedName>
</protein>
<dbReference type="Pfam" id="PF07714">
    <property type="entry name" value="PK_Tyr_Ser-Thr"/>
    <property type="match status" value="1"/>
</dbReference>
<dbReference type="InterPro" id="IPR000719">
    <property type="entry name" value="Prot_kinase_dom"/>
</dbReference>
<gene>
    <name evidence="2" type="ORF">POCULU_LOCUS3548</name>
</gene>
<reference evidence="2" key="1">
    <citation type="submission" date="2021-06" db="EMBL/GenBank/DDBJ databases">
        <authorList>
            <person name="Kallberg Y."/>
            <person name="Tangrot J."/>
            <person name="Rosling A."/>
        </authorList>
    </citation>
    <scope>NUCLEOTIDE SEQUENCE</scope>
    <source>
        <strain evidence="2">IA702</strain>
    </source>
</reference>